<sequence>MDVTDGDEFTGHAEVLVRWGGEGHHQIFAKVHSFGGFALKGERPYRFSLVNLAPRSLNWIRMQEWSLQSGSRKSTGSEQPFTDGQQVRSVLCIVEKEGLIRLDFDPDEELNLGEARPIAQWLRTFRSNEAEKEVAREAVETADDLFDQMMNDTPEGDEDLEREEIRGVLCFILALHLERKRVLRPTGRIAEDGTQTYRHPKKDREYEVRAVEVRPDLIQKIEDQLDFVLI</sequence>
<protein>
    <submittedName>
        <fullName evidence="1">Uncharacterized protein</fullName>
    </submittedName>
</protein>
<name>A0A7X1AVM7_9BACT</name>
<dbReference type="EMBL" id="JACHVA010000033">
    <property type="protein sequence ID" value="MBC2600734.1"/>
    <property type="molecule type" value="Genomic_DNA"/>
</dbReference>
<comment type="caution">
    <text evidence="1">The sequence shown here is derived from an EMBL/GenBank/DDBJ whole genome shotgun (WGS) entry which is preliminary data.</text>
</comment>
<dbReference type="AlphaFoldDB" id="A0A7X1AVM7"/>
<organism evidence="1 2">
    <name type="scientific">Puniceicoccus vermicola</name>
    <dbReference type="NCBI Taxonomy" id="388746"/>
    <lineage>
        <taxon>Bacteria</taxon>
        <taxon>Pseudomonadati</taxon>
        <taxon>Verrucomicrobiota</taxon>
        <taxon>Opitutia</taxon>
        <taxon>Puniceicoccales</taxon>
        <taxon>Puniceicoccaceae</taxon>
        <taxon>Puniceicoccus</taxon>
    </lineage>
</organism>
<proteinExistence type="predicted"/>
<reference evidence="1 2" key="1">
    <citation type="submission" date="2020-07" db="EMBL/GenBank/DDBJ databases">
        <authorList>
            <person name="Feng X."/>
        </authorList>
    </citation>
    <scope>NUCLEOTIDE SEQUENCE [LARGE SCALE GENOMIC DNA]</scope>
    <source>
        <strain evidence="1 2">JCM14086</strain>
    </source>
</reference>
<dbReference type="Proteomes" id="UP000525652">
    <property type="component" value="Unassembled WGS sequence"/>
</dbReference>
<accession>A0A7X1AVM7</accession>
<keyword evidence="2" id="KW-1185">Reference proteome</keyword>
<dbReference type="RefSeq" id="WP_185691472.1">
    <property type="nucleotide sequence ID" value="NZ_JACHVA010000033.1"/>
</dbReference>
<gene>
    <name evidence="1" type="ORF">H5P30_02945</name>
</gene>
<evidence type="ECO:0000313" key="2">
    <source>
        <dbReference type="Proteomes" id="UP000525652"/>
    </source>
</evidence>
<evidence type="ECO:0000313" key="1">
    <source>
        <dbReference type="EMBL" id="MBC2600734.1"/>
    </source>
</evidence>